<keyword evidence="3" id="KW-0547">Nucleotide-binding</keyword>
<evidence type="ECO:0000256" key="2">
    <source>
        <dbReference type="ARBA" id="ARBA00022448"/>
    </source>
</evidence>
<dbReference type="InterPro" id="IPR003593">
    <property type="entry name" value="AAA+_ATPase"/>
</dbReference>
<dbReference type="Gene3D" id="3.40.50.300">
    <property type="entry name" value="P-loop containing nucleotide triphosphate hydrolases"/>
    <property type="match status" value="1"/>
</dbReference>
<dbReference type="PANTHER" id="PTHR42798">
    <property type="entry name" value="LIPOPROTEIN-RELEASING SYSTEM ATP-BINDING PROTEIN LOLD"/>
    <property type="match status" value="1"/>
</dbReference>
<evidence type="ECO:0000256" key="3">
    <source>
        <dbReference type="ARBA" id="ARBA00022741"/>
    </source>
</evidence>
<evidence type="ECO:0000256" key="4">
    <source>
        <dbReference type="ARBA" id="ARBA00022840"/>
    </source>
</evidence>
<dbReference type="EMBL" id="JBHSKT010000001">
    <property type="protein sequence ID" value="MFC5269174.1"/>
    <property type="molecule type" value="Genomic_DNA"/>
</dbReference>
<keyword evidence="8" id="KW-1185">Reference proteome</keyword>
<sequence>MTRIIARLEQASKVYQSGDTEIIALQPTDLEIKAGELILVIGPSGSGKTTLLSLLGCVIYPTAGRVNINGTYTSTLNETELAKLRLQEIGFVFQSINLIAPLTSLENVLLPLQLANVKPAETKERAAAALAAVNMSDRQHFLPKELSGGQQQRVAIARALVANPELILCDEPTAALDAASAEVIMQELKQLARQNKAVAVVTHDKRLEPYADRILKVENGLVKQ</sequence>
<dbReference type="Pfam" id="PF00005">
    <property type="entry name" value="ABC_tran"/>
    <property type="match status" value="1"/>
</dbReference>
<comment type="caution">
    <text evidence="7">The sequence shown here is derived from an EMBL/GenBank/DDBJ whole genome shotgun (WGS) entry which is preliminary data.</text>
</comment>
<dbReference type="PANTHER" id="PTHR42798:SF6">
    <property type="entry name" value="CELL DIVISION ATP-BINDING PROTEIN FTSE"/>
    <property type="match status" value="1"/>
</dbReference>
<evidence type="ECO:0000313" key="7">
    <source>
        <dbReference type="EMBL" id="MFC5269174.1"/>
    </source>
</evidence>
<evidence type="ECO:0000313" key="8">
    <source>
        <dbReference type="Proteomes" id="UP001596161"/>
    </source>
</evidence>
<dbReference type="PROSITE" id="PS50893">
    <property type="entry name" value="ABC_TRANSPORTER_2"/>
    <property type="match status" value="1"/>
</dbReference>
<protein>
    <submittedName>
        <fullName evidence="7">ABC transporter ATP-binding protein</fullName>
    </submittedName>
</protein>
<dbReference type="GO" id="GO:0005524">
    <property type="term" value="F:ATP binding"/>
    <property type="evidence" value="ECO:0007669"/>
    <property type="project" value="UniProtKB-KW"/>
</dbReference>
<evidence type="ECO:0000256" key="1">
    <source>
        <dbReference type="ARBA" id="ARBA00005417"/>
    </source>
</evidence>
<dbReference type="RefSeq" id="WP_378015558.1">
    <property type="nucleotide sequence ID" value="NZ_JBHSKT010000001.1"/>
</dbReference>
<organism evidence="7 8">
    <name type="scientific">Adhaeribacter terreus</name>
    <dbReference type="NCBI Taxonomy" id="529703"/>
    <lineage>
        <taxon>Bacteria</taxon>
        <taxon>Pseudomonadati</taxon>
        <taxon>Bacteroidota</taxon>
        <taxon>Cytophagia</taxon>
        <taxon>Cytophagales</taxon>
        <taxon>Hymenobacteraceae</taxon>
        <taxon>Adhaeribacter</taxon>
    </lineage>
</organism>
<keyword evidence="2" id="KW-0813">Transport</keyword>
<dbReference type="SUPFAM" id="SSF52540">
    <property type="entry name" value="P-loop containing nucleoside triphosphate hydrolases"/>
    <property type="match status" value="1"/>
</dbReference>
<dbReference type="CDD" id="cd03255">
    <property type="entry name" value="ABC_MJ0796_LolCDE_FtsE"/>
    <property type="match status" value="1"/>
</dbReference>
<dbReference type="InterPro" id="IPR003439">
    <property type="entry name" value="ABC_transporter-like_ATP-bd"/>
</dbReference>
<keyword evidence="5" id="KW-1278">Translocase</keyword>
<keyword evidence="4 7" id="KW-0067">ATP-binding</keyword>
<dbReference type="SMART" id="SM00382">
    <property type="entry name" value="AAA"/>
    <property type="match status" value="1"/>
</dbReference>
<dbReference type="InterPro" id="IPR017871">
    <property type="entry name" value="ABC_transporter-like_CS"/>
</dbReference>
<proteinExistence type="inferred from homology"/>
<gene>
    <name evidence="7" type="ORF">ACFPIB_01045</name>
</gene>
<name>A0ABW0E8J5_9BACT</name>
<evidence type="ECO:0000256" key="5">
    <source>
        <dbReference type="ARBA" id="ARBA00022967"/>
    </source>
</evidence>
<comment type="similarity">
    <text evidence="1">Belongs to the ABC transporter superfamily.</text>
</comment>
<dbReference type="PROSITE" id="PS00211">
    <property type="entry name" value="ABC_TRANSPORTER_1"/>
    <property type="match status" value="1"/>
</dbReference>
<reference evidence="8" key="1">
    <citation type="journal article" date="2019" name="Int. J. Syst. Evol. Microbiol.">
        <title>The Global Catalogue of Microorganisms (GCM) 10K type strain sequencing project: providing services to taxonomists for standard genome sequencing and annotation.</title>
        <authorList>
            <consortium name="The Broad Institute Genomics Platform"/>
            <consortium name="The Broad Institute Genome Sequencing Center for Infectious Disease"/>
            <person name="Wu L."/>
            <person name="Ma J."/>
        </authorList>
    </citation>
    <scope>NUCLEOTIDE SEQUENCE [LARGE SCALE GENOMIC DNA]</scope>
    <source>
        <strain evidence="8">KACC 12602</strain>
    </source>
</reference>
<dbReference type="InterPro" id="IPR027417">
    <property type="entry name" value="P-loop_NTPase"/>
</dbReference>
<dbReference type="Proteomes" id="UP001596161">
    <property type="component" value="Unassembled WGS sequence"/>
</dbReference>
<accession>A0ABW0E8J5</accession>
<dbReference type="InterPro" id="IPR017911">
    <property type="entry name" value="MacB-like_ATP-bd"/>
</dbReference>
<feature type="domain" description="ABC transporter" evidence="6">
    <location>
        <begin position="6"/>
        <end position="224"/>
    </location>
</feature>
<evidence type="ECO:0000259" key="6">
    <source>
        <dbReference type="PROSITE" id="PS50893"/>
    </source>
</evidence>